<dbReference type="Gene3D" id="1.20.1250.20">
    <property type="entry name" value="MFS general substrate transporter like domains"/>
    <property type="match status" value="1"/>
</dbReference>
<keyword evidence="5 8" id="KW-0472">Membrane</keyword>
<keyword evidence="2" id="KW-0813">Transport</keyword>
<dbReference type="PRINTS" id="PR01035">
    <property type="entry name" value="TCRTETA"/>
</dbReference>
<keyword evidence="12" id="KW-1185">Reference proteome</keyword>
<feature type="transmembrane region" description="Helical" evidence="8">
    <location>
        <begin position="438"/>
        <end position="458"/>
    </location>
</feature>
<dbReference type="InterPro" id="IPR020846">
    <property type="entry name" value="MFS_dom"/>
</dbReference>
<feature type="transmembrane region" description="Helical" evidence="8">
    <location>
        <begin position="587"/>
        <end position="607"/>
    </location>
</feature>
<evidence type="ECO:0000256" key="5">
    <source>
        <dbReference type="ARBA" id="ARBA00023136"/>
    </source>
</evidence>
<evidence type="ECO:0000313" key="12">
    <source>
        <dbReference type="Proteomes" id="UP000002630"/>
    </source>
</evidence>
<feature type="transmembrane region" description="Helical" evidence="8">
    <location>
        <begin position="344"/>
        <end position="363"/>
    </location>
</feature>
<dbReference type="Pfam" id="PF07690">
    <property type="entry name" value="MFS_1"/>
    <property type="match status" value="1"/>
</dbReference>
<dbReference type="InterPro" id="IPR011701">
    <property type="entry name" value="MFS"/>
</dbReference>
<keyword evidence="6" id="KW-0175">Coiled coil</keyword>
<keyword evidence="9" id="KW-0732">Signal</keyword>
<feature type="transmembrane region" description="Helical" evidence="8">
    <location>
        <begin position="410"/>
        <end position="431"/>
    </location>
</feature>
<feature type="transmembrane region" description="Helical" evidence="8">
    <location>
        <begin position="490"/>
        <end position="508"/>
    </location>
</feature>
<feature type="transmembrane region" description="Helical" evidence="8">
    <location>
        <begin position="278"/>
        <end position="297"/>
    </location>
</feature>
<dbReference type="PROSITE" id="PS50850">
    <property type="entry name" value="MFS"/>
    <property type="match status" value="1"/>
</dbReference>
<keyword evidence="3 8" id="KW-0812">Transmembrane</keyword>
<dbReference type="EMBL" id="FN648819">
    <property type="protein sequence ID" value="CBN74969.1"/>
    <property type="molecule type" value="Genomic_DNA"/>
</dbReference>
<organism evidence="11 12">
    <name type="scientific">Ectocarpus siliculosus</name>
    <name type="common">Brown alga</name>
    <name type="synonym">Conferva siliculosa</name>
    <dbReference type="NCBI Taxonomy" id="2880"/>
    <lineage>
        <taxon>Eukaryota</taxon>
        <taxon>Sar</taxon>
        <taxon>Stramenopiles</taxon>
        <taxon>Ochrophyta</taxon>
        <taxon>PX clade</taxon>
        <taxon>Phaeophyceae</taxon>
        <taxon>Ectocarpales</taxon>
        <taxon>Ectocarpaceae</taxon>
        <taxon>Ectocarpus</taxon>
    </lineage>
</organism>
<feature type="transmembrane region" description="Helical" evidence="8">
    <location>
        <begin position="554"/>
        <end position="575"/>
    </location>
</feature>
<dbReference type="InParanoid" id="D8LQU2"/>
<feature type="transmembrane region" description="Helical" evidence="8">
    <location>
        <begin position="520"/>
        <end position="542"/>
    </location>
</feature>
<dbReference type="InterPro" id="IPR036259">
    <property type="entry name" value="MFS_trans_sf"/>
</dbReference>
<sequence>MAGGGATIWVRALAALCCTLLVTTGRATSKATTTRRSRSGANGRALGNGGELGRLGTSARSTAWANHNHGSRKPLLSSLRGGGDVSPELGPYSWIPAGEGDGGSLVRLSDTGEVVAGQVTPTSSDGAGKVAVASVTAAVAAVFAKFRVGRGSDPAAASGGAAPAAASQKDAEPGVASMVKKGVAAAAAAAPKEAPAAAAGAGVNAAAKKNKAAKALKDRKTAAARALKDKKAAAERVLKEKKAAADRAAKEKRVAVSQATMSVVQNATRKSTGVSPSWPMFSAFLYFLAMAFTIPVLPKVVNELITGSNAVTAASATLYGLLSSTDASFTLMTVKFHASMSDKYGRRPFLALSALGLGLGFYLTYHSRRVWMLLLASAIDGCTSCMYSMAQACITDCVGTGAGLGEAFGLFQGLSLGMAFMIGLPMGGVLGAKYGVRFPLLVSVGLCLVNFVMIAFVMPETLPDEKRVKKVDLKQANPLGAVTMATRNQLITGVFACWTLLWIAHVGLQINWINYTDRKFGWGVAQSGASLALMGLLVAVFPKLIIPRLGLERSISTGLLIYAVGQLVIAAAPGVSHGSGMYGTPMAVLGLVLASAGTIVFPSMLAYLCNQVGDGEVGALQGTTDTAKTVCSVLFGPAMAWIFGYFISDNAYPRKIEGASYYVGAAVAALAYLTARRTFAVHGALDKVPPRARSKR</sequence>
<feature type="transmembrane region" description="Helical" evidence="8">
    <location>
        <begin position="659"/>
        <end position="675"/>
    </location>
</feature>
<dbReference type="GO" id="GO:0016020">
    <property type="term" value="C:membrane"/>
    <property type="evidence" value="ECO:0007669"/>
    <property type="project" value="UniProtKB-SubCell"/>
</dbReference>
<dbReference type="AlphaFoldDB" id="D8LQU2"/>
<evidence type="ECO:0000256" key="1">
    <source>
        <dbReference type="ARBA" id="ARBA00004141"/>
    </source>
</evidence>
<feature type="transmembrane region" description="Helical" evidence="8">
    <location>
        <begin position="627"/>
        <end position="647"/>
    </location>
</feature>
<evidence type="ECO:0000256" key="6">
    <source>
        <dbReference type="SAM" id="Coils"/>
    </source>
</evidence>
<feature type="chain" id="PRO_5003117486" evidence="9">
    <location>
        <begin position="28"/>
        <end position="696"/>
    </location>
</feature>
<accession>D8LQU2</accession>
<keyword evidence="4 8" id="KW-1133">Transmembrane helix</keyword>
<name>D8LQU2_ECTSI</name>
<evidence type="ECO:0000256" key="4">
    <source>
        <dbReference type="ARBA" id="ARBA00022989"/>
    </source>
</evidence>
<feature type="domain" description="Major facilitator superfamily (MFS) profile" evidence="10">
    <location>
        <begin position="279"/>
        <end position="683"/>
    </location>
</feature>
<dbReference type="EMBL" id="FN649750">
    <property type="protein sequence ID" value="CBN74969.1"/>
    <property type="molecule type" value="Genomic_DNA"/>
</dbReference>
<proteinExistence type="predicted"/>
<evidence type="ECO:0000256" key="7">
    <source>
        <dbReference type="SAM" id="MobiDB-lite"/>
    </source>
</evidence>
<feature type="coiled-coil region" evidence="6">
    <location>
        <begin position="224"/>
        <end position="251"/>
    </location>
</feature>
<dbReference type="SUPFAM" id="SSF103473">
    <property type="entry name" value="MFS general substrate transporter"/>
    <property type="match status" value="1"/>
</dbReference>
<dbReference type="InterPro" id="IPR001958">
    <property type="entry name" value="Tet-R_TetA/multi-R_MdtG-like"/>
</dbReference>
<evidence type="ECO:0000256" key="8">
    <source>
        <dbReference type="SAM" id="Phobius"/>
    </source>
</evidence>
<gene>
    <name evidence="11" type="ORF">Esi_0060_0100</name>
</gene>
<dbReference type="PANTHER" id="PTHR23504">
    <property type="entry name" value="MAJOR FACILITATOR SUPERFAMILY DOMAIN-CONTAINING PROTEIN 10"/>
    <property type="match status" value="1"/>
</dbReference>
<protein>
    <submittedName>
        <fullName evidence="11">Major facilitator superfamily permease</fullName>
    </submittedName>
</protein>
<dbReference type="STRING" id="2880.D8LQU2"/>
<evidence type="ECO:0000259" key="10">
    <source>
        <dbReference type="PROSITE" id="PS50850"/>
    </source>
</evidence>
<dbReference type="Proteomes" id="UP000002630">
    <property type="component" value="Linkage Group LG25"/>
</dbReference>
<dbReference type="OrthoDB" id="196650at2759"/>
<evidence type="ECO:0000256" key="2">
    <source>
        <dbReference type="ARBA" id="ARBA00022448"/>
    </source>
</evidence>
<feature type="transmembrane region" description="Helical" evidence="8">
    <location>
        <begin position="370"/>
        <end position="390"/>
    </location>
</feature>
<reference evidence="11 12" key="1">
    <citation type="journal article" date="2010" name="Nature">
        <title>The Ectocarpus genome and the independent evolution of multicellularity in brown algae.</title>
        <authorList>
            <person name="Cock J.M."/>
            <person name="Sterck L."/>
            <person name="Rouze P."/>
            <person name="Scornet D."/>
            <person name="Allen A.E."/>
            <person name="Amoutzias G."/>
            <person name="Anthouard V."/>
            <person name="Artiguenave F."/>
            <person name="Aury J.M."/>
            <person name="Badger J.H."/>
            <person name="Beszteri B."/>
            <person name="Billiau K."/>
            <person name="Bonnet E."/>
            <person name="Bothwell J.H."/>
            <person name="Bowler C."/>
            <person name="Boyen C."/>
            <person name="Brownlee C."/>
            <person name="Carrano C.J."/>
            <person name="Charrier B."/>
            <person name="Cho G.Y."/>
            <person name="Coelho S.M."/>
            <person name="Collen J."/>
            <person name="Corre E."/>
            <person name="Da Silva C."/>
            <person name="Delage L."/>
            <person name="Delaroque N."/>
            <person name="Dittami S.M."/>
            <person name="Doulbeau S."/>
            <person name="Elias M."/>
            <person name="Farnham G."/>
            <person name="Gachon C.M."/>
            <person name="Gschloessl B."/>
            <person name="Heesch S."/>
            <person name="Jabbari K."/>
            <person name="Jubin C."/>
            <person name="Kawai H."/>
            <person name="Kimura K."/>
            <person name="Kloareg B."/>
            <person name="Kupper F.C."/>
            <person name="Lang D."/>
            <person name="Le Bail A."/>
            <person name="Leblanc C."/>
            <person name="Lerouge P."/>
            <person name="Lohr M."/>
            <person name="Lopez P.J."/>
            <person name="Martens C."/>
            <person name="Maumus F."/>
            <person name="Michel G."/>
            <person name="Miranda-Saavedra D."/>
            <person name="Morales J."/>
            <person name="Moreau H."/>
            <person name="Motomura T."/>
            <person name="Nagasato C."/>
            <person name="Napoli C.A."/>
            <person name="Nelson D.R."/>
            <person name="Nyvall-Collen P."/>
            <person name="Peters A.F."/>
            <person name="Pommier C."/>
            <person name="Potin P."/>
            <person name="Poulain J."/>
            <person name="Quesneville H."/>
            <person name="Read B."/>
            <person name="Rensing S.A."/>
            <person name="Ritter A."/>
            <person name="Rousvoal S."/>
            <person name="Samanta M."/>
            <person name="Samson G."/>
            <person name="Schroeder D.C."/>
            <person name="Segurens B."/>
            <person name="Strittmatter M."/>
            <person name="Tonon T."/>
            <person name="Tregear J.W."/>
            <person name="Valentin K."/>
            <person name="von Dassow P."/>
            <person name="Yamagishi T."/>
            <person name="Van de Peer Y."/>
            <person name="Wincker P."/>
        </authorList>
    </citation>
    <scope>NUCLEOTIDE SEQUENCE [LARGE SCALE GENOMIC DNA]</scope>
    <source>
        <strain evidence="12">Ec32 / CCAP1310/4</strain>
    </source>
</reference>
<feature type="region of interest" description="Disordered" evidence="7">
    <location>
        <begin position="28"/>
        <end position="53"/>
    </location>
</feature>
<evidence type="ECO:0000256" key="9">
    <source>
        <dbReference type="SAM" id="SignalP"/>
    </source>
</evidence>
<evidence type="ECO:0000256" key="3">
    <source>
        <dbReference type="ARBA" id="ARBA00022692"/>
    </source>
</evidence>
<dbReference type="PANTHER" id="PTHR23504:SF15">
    <property type="entry name" value="MAJOR FACILITATOR SUPERFAMILY (MFS) PROFILE DOMAIN-CONTAINING PROTEIN"/>
    <property type="match status" value="1"/>
</dbReference>
<evidence type="ECO:0000313" key="11">
    <source>
        <dbReference type="EMBL" id="CBN74969.1"/>
    </source>
</evidence>
<dbReference type="GO" id="GO:0022857">
    <property type="term" value="F:transmembrane transporter activity"/>
    <property type="evidence" value="ECO:0007669"/>
    <property type="project" value="InterPro"/>
</dbReference>
<comment type="subcellular location">
    <subcellularLocation>
        <location evidence="1">Membrane</location>
        <topology evidence="1">Multi-pass membrane protein</topology>
    </subcellularLocation>
</comment>
<feature type="signal peptide" evidence="9">
    <location>
        <begin position="1"/>
        <end position="27"/>
    </location>
</feature>